<accession>A0AAE0A8V8</accession>
<proteinExistence type="predicted"/>
<feature type="domain" description="RNase H type-1" evidence="1">
    <location>
        <begin position="131"/>
        <end position="254"/>
    </location>
</feature>
<dbReference type="GO" id="GO:0004523">
    <property type="term" value="F:RNA-DNA hybrid ribonuclease activity"/>
    <property type="evidence" value="ECO:0007669"/>
    <property type="project" value="InterPro"/>
</dbReference>
<dbReference type="InterPro" id="IPR002156">
    <property type="entry name" value="RNaseH_domain"/>
</dbReference>
<dbReference type="PANTHER" id="PTHR47723:SF22">
    <property type="entry name" value="RNASE H TYPE-1 DOMAIN-CONTAINING PROTEIN"/>
    <property type="match status" value="1"/>
</dbReference>
<evidence type="ECO:0000313" key="2">
    <source>
        <dbReference type="EMBL" id="KAK3206207.1"/>
    </source>
</evidence>
<evidence type="ECO:0000313" key="3">
    <source>
        <dbReference type="Proteomes" id="UP001281410"/>
    </source>
</evidence>
<comment type="caution">
    <text evidence="2">The sequence shown here is derived from an EMBL/GenBank/DDBJ whole genome shotgun (WGS) entry which is preliminary data.</text>
</comment>
<name>A0AAE0A8V8_9ROSI</name>
<reference evidence="2" key="1">
    <citation type="journal article" date="2023" name="Plant J.">
        <title>Genome sequences and population genomics provide insights into the demographic history, inbreeding, and mutation load of two 'living fossil' tree species of Dipteronia.</title>
        <authorList>
            <person name="Feng Y."/>
            <person name="Comes H.P."/>
            <person name="Chen J."/>
            <person name="Zhu S."/>
            <person name="Lu R."/>
            <person name="Zhang X."/>
            <person name="Li P."/>
            <person name="Qiu J."/>
            <person name="Olsen K.M."/>
            <person name="Qiu Y."/>
        </authorList>
    </citation>
    <scope>NUCLEOTIDE SEQUENCE</scope>
    <source>
        <strain evidence="2">NBL</strain>
    </source>
</reference>
<dbReference type="InterPro" id="IPR036397">
    <property type="entry name" value="RNaseH_sf"/>
</dbReference>
<dbReference type="AlphaFoldDB" id="A0AAE0A8V8"/>
<dbReference type="PANTHER" id="PTHR47723">
    <property type="entry name" value="OS05G0353850 PROTEIN"/>
    <property type="match status" value="1"/>
</dbReference>
<dbReference type="Pfam" id="PF13456">
    <property type="entry name" value="RVT_3"/>
    <property type="match status" value="1"/>
</dbReference>
<dbReference type="InterPro" id="IPR053151">
    <property type="entry name" value="RNase_H-like"/>
</dbReference>
<dbReference type="InterPro" id="IPR012337">
    <property type="entry name" value="RNaseH-like_sf"/>
</dbReference>
<dbReference type="GO" id="GO:0003676">
    <property type="term" value="F:nucleic acid binding"/>
    <property type="evidence" value="ECO:0007669"/>
    <property type="project" value="InterPro"/>
</dbReference>
<sequence length="266" mass="30878">MSAKWIWRFGGEKEALWRRVIMAKYGILVNSVMWSWKLSTNDFFLKRAIRSLSKKFHNQKVFENKDSIFAIAADLVKFRIVWWFKHFGKNVTDSISSLMLNVKDLCVKIKRVKKSMIKDLIPPLMDTFKFNVNGSVRGRLNPTSIGGVLTDSEGKVLWLFSYSVGLMDFNSAEILASKKVVELCLFDHSLRVRVISIVCDSKVAVSWINNNDFYSIEYVNLIYYIQFHMKLWHGLEVVHVSRMFNSFTENLAKLGFSSNGNILHWV</sequence>
<dbReference type="InterPro" id="IPR044730">
    <property type="entry name" value="RNase_H-like_dom_plant"/>
</dbReference>
<dbReference type="CDD" id="cd06222">
    <property type="entry name" value="RNase_H_like"/>
    <property type="match status" value="1"/>
</dbReference>
<dbReference type="Proteomes" id="UP001281410">
    <property type="component" value="Unassembled WGS sequence"/>
</dbReference>
<dbReference type="SUPFAM" id="SSF53098">
    <property type="entry name" value="Ribonuclease H-like"/>
    <property type="match status" value="1"/>
</dbReference>
<gene>
    <name evidence="2" type="ORF">Dsin_020253</name>
</gene>
<protein>
    <recommendedName>
        <fullName evidence="1">RNase H type-1 domain-containing protein</fullName>
    </recommendedName>
</protein>
<dbReference type="Gene3D" id="3.30.420.10">
    <property type="entry name" value="Ribonuclease H-like superfamily/Ribonuclease H"/>
    <property type="match status" value="1"/>
</dbReference>
<keyword evidence="3" id="KW-1185">Reference proteome</keyword>
<evidence type="ECO:0000259" key="1">
    <source>
        <dbReference type="Pfam" id="PF13456"/>
    </source>
</evidence>
<organism evidence="2 3">
    <name type="scientific">Dipteronia sinensis</name>
    <dbReference type="NCBI Taxonomy" id="43782"/>
    <lineage>
        <taxon>Eukaryota</taxon>
        <taxon>Viridiplantae</taxon>
        <taxon>Streptophyta</taxon>
        <taxon>Embryophyta</taxon>
        <taxon>Tracheophyta</taxon>
        <taxon>Spermatophyta</taxon>
        <taxon>Magnoliopsida</taxon>
        <taxon>eudicotyledons</taxon>
        <taxon>Gunneridae</taxon>
        <taxon>Pentapetalae</taxon>
        <taxon>rosids</taxon>
        <taxon>malvids</taxon>
        <taxon>Sapindales</taxon>
        <taxon>Sapindaceae</taxon>
        <taxon>Hippocastanoideae</taxon>
        <taxon>Acereae</taxon>
        <taxon>Dipteronia</taxon>
    </lineage>
</organism>
<dbReference type="EMBL" id="JANJYJ010000006">
    <property type="protein sequence ID" value="KAK3206207.1"/>
    <property type="molecule type" value="Genomic_DNA"/>
</dbReference>